<keyword evidence="3" id="KW-1185">Reference proteome</keyword>
<keyword evidence="1" id="KW-0472">Membrane</keyword>
<protein>
    <submittedName>
        <fullName evidence="2">Uncharacterized protein</fullName>
    </submittedName>
</protein>
<organism evidence="2 3">
    <name type="scientific">Phytophthora infestans</name>
    <name type="common">Potato late blight agent</name>
    <name type="synonym">Botrytis infestans</name>
    <dbReference type="NCBI Taxonomy" id="4787"/>
    <lineage>
        <taxon>Eukaryota</taxon>
        <taxon>Sar</taxon>
        <taxon>Stramenopiles</taxon>
        <taxon>Oomycota</taxon>
        <taxon>Peronosporomycetes</taxon>
        <taxon>Peronosporales</taxon>
        <taxon>Peronosporaceae</taxon>
        <taxon>Phytophthora</taxon>
    </lineage>
</organism>
<proteinExistence type="predicted"/>
<dbReference type="AlphaFoldDB" id="A0A833SN17"/>
<dbReference type="Proteomes" id="UP000602510">
    <property type="component" value="Unassembled WGS sequence"/>
</dbReference>
<reference evidence="2" key="1">
    <citation type="submission" date="2020-04" db="EMBL/GenBank/DDBJ databases">
        <title>Hybrid Assembly of Korean Phytophthora infestans isolates.</title>
        <authorList>
            <person name="Prokchorchik M."/>
            <person name="Lee Y."/>
            <person name="Seo J."/>
            <person name="Cho J.-H."/>
            <person name="Park Y.-E."/>
            <person name="Jang D.-C."/>
            <person name="Im J.-S."/>
            <person name="Choi J.-G."/>
            <person name="Park H.-J."/>
            <person name="Lee G.-B."/>
            <person name="Lee Y.-G."/>
            <person name="Hong S.-Y."/>
            <person name="Cho K."/>
            <person name="Sohn K.H."/>
        </authorList>
    </citation>
    <scope>NUCLEOTIDE SEQUENCE</scope>
    <source>
        <strain evidence="2">KR_1_A1</strain>
    </source>
</reference>
<dbReference type="EMBL" id="WSZM01000657">
    <property type="protein sequence ID" value="KAF4030625.1"/>
    <property type="molecule type" value="Genomic_DNA"/>
</dbReference>
<keyword evidence="1" id="KW-1133">Transmembrane helix</keyword>
<keyword evidence="1" id="KW-0812">Transmembrane</keyword>
<evidence type="ECO:0000313" key="2">
    <source>
        <dbReference type="EMBL" id="KAF4030625.1"/>
    </source>
</evidence>
<feature type="transmembrane region" description="Helical" evidence="1">
    <location>
        <begin position="121"/>
        <end position="138"/>
    </location>
</feature>
<evidence type="ECO:0000313" key="3">
    <source>
        <dbReference type="Proteomes" id="UP000602510"/>
    </source>
</evidence>
<name>A0A833SN17_PHYIN</name>
<accession>A0A833SN17</accession>
<evidence type="ECO:0000256" key="1">
    <source>
        <dbReference type="SAM" id="Phobius"/>
    </source>
</evidence>
<comment type="caution">
    <text evidence="2">The sequence shown here is derived from an EMBL/GenBank/DDBJ whole genome shotgun (WGS) entry which is preliminary data.</text>
</comment>
<sequence length="139" mass="15949">MSAEPTQHLLDKRGDGFDAVRVKLLHLIKFHDAIGYAMNAKAEQVDTDKRLMSCLRLTAAVSKEPKQEEKQSSISYVLAMQVLESAQQSNELTEELKAQCAYLRALLREQQERKHPQPDEMPCIVILFVVAAIWYLFFR</sequence>
<gene>
    <name evidence="2" type="ORF">GN244_ATG17581</name>
</gene>